<gene>
    <name evidence="2" type="ORF">DK389_04680</name>
</gene>
<proteinExistence type="predicted"/>
<evidence type="ECO:0000313" key="2">
    <source>
        <dbReference type="EMBL" id="AWN39966.1"/>
    </source>
</evidence>
<evidence type="ECO:0000259" key="1">
    <source>
        <dbReference type="Pfam" id="PF12728"/>
    </source>
</evidence>
<reference evidence="3" key="1">
    <citation type="submission" date="2018-05" db="EMBL/GenBank/DDBJ databases">
        <title>Complete Genome Sequence of Methylobacterium sp. 17SD2-17.</title>
        <authorList>
            <person name="Srinivasan S."/>
        </authorList>
    </citation>
    <scope>NUCLEOTIDE SEQUENCE [LARGE SCALE GENOMIC DNA]</scope>
    <source>
        <strain evidence="3">17SD2-17</strain>
    </source>
</reference>
<sequence length="71" mass="7601">MPQHNTSEPDAPLALGIVEAARAAGIGRSTVFEEINAGRLKARKAGRRTLILRDDLAAWLAALPQRQKVAA</sequence>
<evidence type="ECO:0000313" key="3">
    <source>
        <dbReference type="Proteomes" id="UP000245926"/>
    </source>
</evidence>
<dbReference type="InterPro" id="IPR041657">
    <property type="entry name" value="HTH_17"/>
</dbReference>
<keyword evidence="2" id="KW-0238">DNA-binding</keyword>
<dbReference type="NCBIfam" id="TIGR01764">
    <property type="entry name" value="excise"/>
    <property type="match status" value="1"/>
</dbReference>
<name>A0A2U8W3V9_9HYPH</name>
<dbReference type="AlphaFoldDB" id="A0A2U8W3V9"/>
<dbReference type="Pfam" id="PF12728">
    <property type="entry name" value="HTH_17"/>
    <property type="match status" value="1"/>
</dbReference>
<dbReference type="EMBL" id="CP029550">
    <property type="protein sequence ID" value="AWN39966.1"/>
    <property type="molecule type" value="Genomic_DNA"/>
</dbReference>
<organism evidence="2 3">
    <name type="scientific">Methylobacterium durans</name>
    <dbReference type="NCBI Taxonomy" id="2202825"/>
    <lineage>
        <taxon>Bacteria</taxon>
        <taxon>Pseudomonadati</taxon>
        <taxon>Pseudomonadota</taxon>
        <taxon>Alphaproteobacteria</taxon>
        <taxon>Hyphomicrobiales</taxon>
        <taxon>Methylobacteriaceae</taxon>
        <taxon>Methylobacterium</taxon>
    </lineage>
</organism>
<dbReference type="InterPro" id="IPR010093">
    <property type="entry name" value="SinI_DNA-bd"/>
</dbReference>
<dbReference type="KEGG" id="mets:DK389_04680"/>
<dbReference type="GO" id="GO:0003677">
    <property type="term" value="F:DNA binding"/>
    <property type="evidence" value="ECO:0007669"/>
    <property type="project" value="UniProtKB-KW"/>
</dbReference>
<dbReference type="OrthoDB" id="8455293at2"/>
<keyword evidence="3" id="KW-1185">Reference proteome</keyword>
<dbReference type="Proteomes" id="UP000245926">
    <property type="component" value="Chromosome"/>
</dbReference>
<feature type="domain" description="Helix-turn-helix" evidence="1">
    <location>
        <begin position="15"/>
        <end position="62"/>
    </location>
</feature>
<protein>
    <submittedName>
        <fullName evidence="2">DNA-binding protein</fullName>
    </submittedName>
</protein>
<accession>A0A2U8W3V9</accession>
<dbReference type="RefSeq" id="WP_109887712.1">
    <property type="nucleotide sequence ID" value="NZ_CP029550.1"/>
</dbReference>